<gene>
    <name evidence="2" type="ORF">S03H2_67665</name>
</gene>
<evidence type="ECO:0000313" key="2">
    <source>
        <dbReference type="EMBL" id="GAH77278.1"/>
    </source>
</evidence>
<feature type="non-terminal residue" evidence="2">
    <location>
        <position position="1"/>
    </location>
</feature>
<feature type="compositionally biased region" description="Polar residues" evidence="1">
    <location>
        <begin position="18"/>
        <end position="28"/>
    </location>
</feature>
<sequence length="76" mass="8777">DEYLALRRIISSERESEGASTKNPPSTKKNSRKKDPKMARALRQANIRGRKKNGKLKKGWSQGKIMTTAHRIKRRM</sequence>
<organism evidence="2">
    <name type="scientific">marine sediment metagenome</name>
    <dbReference type="NCBI Taxonomy" id="412755"/>
    <lineage>
        <taxon>unclassified sequences</taxon>
        <taxon>metagenomes</taxon>
        <taxon>ecological metagenomes</taxon>
    </lineage>
</organism>
<dbReference type="AlphaFoldDB" id="X1K5D6"/>
<feature type="region of interest" description="Disordered" evidence="1">
    <location>
        <begin position="9"/>
        <end position="40"/>
    </location>
</feature>
<proteinExistence type="predicted"/>
<evidence type="ECO:0000256" key="1">
    <source>
        <dbReference type="SAM" id="MobiDB-lite"/>
    </source>
</evidence>
<protein>
    <submittedName>
        <fullName evidence="2">Uncharacterized protein</fullName>
    </submittedName>
</protein>
<reference evidence="2" key="1">
    <citation type="journal article" date="2014" name="Front. Microbiol.">
        <title>High frequency of phylogenetically diverse reductive dehalogenase-homologous genes in deep subseafloor sedimentary metagenomes.</title>
        <authorList>
            <person name="Kawai M."/>
            <person name="Futagami T."/>
            <person name="Toyoda A."/>
            <person name="Takaki Y."/>
            <person name="Nishi S."/>
            <person name="Hori S."/>
            <person name="Arai W."/>
            <person name="Tsubouchi T."/>
            <person name="Morono Y."/>
            <person name="Uchiyama I."/>
            <person name="Ito T."/>
            <person name="Fujiyama A."/>
            <person name="Inagaki F."/>
            <person name="Takami H."/>
        </authorList>
    </citation>
    <scope>NUCLEOTIDE SEQUENCE</scope>
    <source>
        <strain evidence="2">Expedition CK06-06</strain>
    </source>
</reference>
<dbReference type="EMBL" id="BARU01044349">
    <property type="protein sequence ID" value="GAH77278.1"/>
    <property type="molecule type" value="Genomic_DNA"/>
</dbReference>
<comment type="caution">
    <text evidence="2">The sequence shown here is derived from an EMBL/GenBank/DDBJ whole genome shotgun (WGS) entry which is preliminary data.</text>
</comment>
<accession>X1K5D6</accession>
<name>X1K5D6_9ZZZZ</name>